<dbReference type="InterPro" id="IPR050902">
    <property type="entry name" value="ABC_Transporter_SBP"/>
</dbReference>
<feature type="chain" id="PRO_5020315946" evidence="1">
    <location>
        <begin position="36"/>
        <end position="359"/>
    </location>
</feature>
<name>A0A4R1B7J7_9PROT</name>
<evidence type="ECO:0000256" key="1">
    <source>
        <dbReference type="SAM" id="SignalP"/>
    </source>
</evidence>
<evidence type="ECO:0000313" key="3">
    <source>
        <dbReference type="EMBL" id="TCJ11649.1"/>
    </source>
</evidence>
<dbReference type="SUPFAM" id="SSF53807">
    <property type="entry name" value="Helical backbone' metal receptor"/>
    <property type="match status" value="1"/>
</dbReference>
<organism evidence="3 4">
    <name type="scientific">Parasulfuritortus cantonensis</name>
    <dbReference type="NCBI Taxonomy" id="2528202"/>
    <lineage>
        <taxon>Bacteria</taxon>
        <taxon>Pseudomonadati</taxon>
        <taxon>Pseudomonadota</taxon>
        <taxon>Betaproteobacteria</taxon>
        <taxon>Nitrosomonadales</taxon>
        <taxon>Thiobacillaceae</taxon>
        <taxon>Parasulfuritortus</taxon>
    </lineage>
</organism>
<dbReference type="Pfam" id="PF01497">
    <property type="entry name" value="Peripla_BP_2"/>
    <property type="match status" value="1"/>
</dbReference>
<evidence type="ECO:0000259" key="2">
    <source>
        <dbReference type="PROSITE" id="PS50983"/>
    </source>
</evidence>
<dbReference type="PANTHER" id="PTHR30535:SF34">
    <property type="entry name" value="MOLYBDATE-BINDING PROTEIN MOLA"/>
    <property type="match status" value="1"/>
</dbReference>
<accession>A0A4R1B7J7</accession>
<feature type="signal peptide" evidence="1">
    <location>
        <begin position="1"/>
        <end position="35"/>
    </location>
</feature>
<keyword evidence="4" id="KW-1185">Reference proteome</keyword>
<dbReference type="EMBL" id="SJZB01000051">
    <property type="protein sequence ID" value="TCJ11649.1"/>
    <property type="molecule type" value="Genomic_DNA"/>
</dbReference>
<proteinExistence type="predicted"/>
<keyword evidence="1" id="KW-0732">Signal</keyword>
<dbReference type="OrthoDB" id="6495095at2"/>
<reference evidence="3 4" key="1">
    <citation type="submission" date="2019-03" db="EMBL/GenBank/DDBJ databases">
        <title>Genome sequence of Thiobacillaceae bacterium LSR1, a sulfur-oxidizing bacterium isolated from freshwater sediment.</title>
        <authorList>
            <person name="Li S."/>
        </authorList>
    </citation>
    <scope>NUCLEOTIDE SEQUENCE [LARGE SCALE GENOMIC DNA]</scope>
    <source>
        <strain evidence="3 4">LSR1</strain>
    </source>
</reference>
<dbReference type="PROSITE" id="PS50983">
    <property type="entry name" value="FE_B12_PBP"/>
    <property type="match status" value="1"/>
</dbReference>
<dbReference type="GO" id="GO:0071281">
    <property type="term" value="P:cellular response to iron ion"/>
    <property type="evidence" value="ECO:0007669"/>
    <property type="project" value="TreeGrafter"/>
</dbReference>
<protein>
    <submittedName>
        <fullName evidence="3">ABC transporter substrate-binding protein</fullName>
    </submittedName>
</protein>
<gene>
    <name evidence="3" type="ORF">EZJ19_14630</name>
</gene>
<dbReference type="Gene3D" id="3.40.50.1980">
    <property type="entry name" value="Nitrogenase molybdenum iron protein domain"/>
    <property type="match status" value="2"/>
</dbReference>
<comment type="caution">
    <text evidence="3">The sequence shown here is derived from an EMBL/GenBank/DDBJ whole genome shotgun (WGS) entry which is preliminary data.</text>
</comment>
<evidence type="ECO:0000313" key="4">
    <source>
        <dbReference type="Proteomes" id="UP000295443"/>
    </source>
</evidence>
<dbReference type="Gene3D" id="1.20.58.2180">
    <property type="match status" value="1"/>
</dbReference>
<dbReference type="PANTHER" id="PTHR30535">
    <property type="entry name" value="VITAMIN B12-BINDING PROTEIN"/>
    <property type="match status" value="1"/>
</dbReference>
<sequence length="359" mass="39598">MSSGPVRGVRFALQRQLAACLLVLSSSLATPPASAREVVDMAGRTVSVPDVVERPFGAAPPLTALLYALDPSLVHSLNMAFTPGSEHMLRPGTMDLPVLGSAMGHGKQVNPEALLALKPDLALGWLNDKSDLPPAGIEAPFRKVGVPLVYVRLETLADWPPAFEYVGRLVGREARGKQLADYIRRAMARVDQAVARVPAGKRVSVYYAETPDGLATDCDTSFHSEPIALAGGANVYRCEQRTMYGQERVDMERILLWNPQVIVAQDPMFIRTAAGDPRWQRIAALKSGRVLDVPRKPMNWLDRPPSFMRALGIQWLANAFYPDRYRIDMRAETRTFYRLFFGAELSDADLDELLGGGRR</sequence>
<feature type="domain" description="Fe/B12 periplasmic-binding" evidence="2">
    <location>
        <begin position="54"/>
        <end position="324"/>
    </location>
</feature>
<dbReference type="AlphaFoldDB" id="A0A4R1B7J7"/>
<dbReference type="InterPro" id="IPR002491">
    <property type="entry name" value="ABC_transptr_periplasmic_BD"/>
</dbReference>
<dbReference type="Proteomes" id="UP000295443">
    <property type="component" value="Unassembled WGS sequence"/>
</dbReference>